<proteinExistence type="predicted"/>
<protein>
    <submittedName>
        <fullName evidence="2">Uncharacterized protein</fullName>
    </submittedName>
</protein>
<dbReference type="EMBL" id="JANPWB010000004">
    <property type="protein sequence ID" value="KAJ1191857.1"/>
    <property type="molecule type" value="Genomic_DNA"/>
</dbReference>
<sequence length="266" mass="29326">MEEDQVVEQQDDLERMIAHMRAEALKRGKDWLRAKMEDKSLEPAEREEVTTAPTSLADKAAEQAPLPPEKPGRRQRSEGKQSRKPNKKARVVIQSTDDETTATPEASRPRAPAEGEHISAIIKECFKSLAPLLLRGDGAGPAIEGTQPIDRQASIPAIAIERPPPSDPLPAWGAASKGGNPTLNAGNPPDTYGRPSLGPPSMTTRAAGLATAIPLPVKERIWRKEFLAIFTLLEIQLEGLDLTVCDKKDDDRRERKRARKERNFEN</sequence>
<evidence type="ECO:0000256" key="1">
    <source>
        <dbReference type="SAM" id="MobiDB-lite"/>
    </source>
</evidence>
<evidence type="ECO:0000313" key="2">
    <source>
        <dbReference type="EMBL" id="KAJ1191857.1"/>
    </source>
</evidence>
<comment type="caution">
    <text evidence="2">The sequence shown here is derived from an EMBL/GenBank/DDBJ whole genome shotgun (WGS) entry which is preliminary data.</text>
</comment>
<reference evidence="2" key="1">
    <citation type="journal article" date="2022" name="bioRxiv">
        <title>Sequencing and chromosome-scale assembly of the giantPleurodeles waltlgenome.</title>
        <authorList>
            <person name="Brown T."/>
            <person name="Elewa A."/>
            <person name="Iarovenko S."/>
            <person name="Subramanian E."/>
            <person name="Araus A.J."/>
            <person name="Petzold A."/>
            <person name="Susuki M."/>
            <person name="Suzuki K.-i.T."/>
            <person name="Hayashi T."/>
            <person name="Toyoda A."/>
            <person name="Oliveira C."/>
            <person name="Osipova E."/>
            <person name="Leigh N.D."/>
            <person name="Simon A."/>
            <person name="Yun M.H."/>
        </authorList>
    </citation>
    <scope>NUCLEOTIDE SEQUENCE</scope>
    <source>
        <strain evidence="2">20211129_DDA</strain>
        <tissue evidence="2">Liver</tissue>
    </source>
</reference>
<accession>A0AAV7US37</accession>
<organism evidence="2 3">
    <name type="scientific">Pleurodeles waltl</name>
    <name type="common">Iberian ribbed newt</name>
    <dbReference type="NCBI Taxonomy" id="8319"/>
    <lineage>
        <taxon>Eukaryota</taxon>
        <taxon>Metazoa</taxon>
        <taxon>Chordata</taxon>
        <taxon>Craniata</taxon>
        <taxon>Vertebrata</taxon>
        <taxon>Euteleostomi</taxon>
        <taxon>Amphibia</taxon>
        <taxon>Batrachia</taxon>
        <taxon>Caudata</taxon>
        <taxon>Salamandroidea</taxon>
        <taxon>Salamandridae</taxon>
        <taxon>Pleurodelinae</taxon>
        <taxon>Pleurodeles</taxon>
    </lineage>
</organism>
<evidence type="ECO:0000313" key="3">
    <source>
        <dbReference type="Proteomes" id="UP001066276"/>
    </source>
</evidence>
<name>A0AAV7US37_PLEWA</name>
<feature type="compositionally biased region" description="Basic and acidic residues" evidence="1">
    <location>
        <begin position="37"/>
        <end position="49"/>
    </location>
</feature>
<feature type="compositionally biased region" description="Basic and acidic residues" evidence="1">
    <location>
        <begin position="70"/>
        <end position="81"/>
    </location>
</feature>
<gene>
    <name evidence="2" type="ORF">NDU88_001171</name>
</gene>
<feature type="region of interest" description="Disordered" evidence="1">
    <location>
        <begin position="169"/>
        <end position="203"/>
    </location>
</feature>
<keyword evidence="3" id="KW-1185">Reference proteome</keyword>
<feature type="region of interest" description="Disordered" evidence="1">
    <location>
        <begin position="37"/>
        <end position="114"/>
    </location>
</feature>
<dbReference type="AlphaFoldDB" id="A0AAV7US37"/>
<feature type="region of interest" description="Disordered" evidence="1">
    <location>
        <begin position="246"/>
        <end position="266"/>
    </location>
</feature>
<dbReference type="Proteomes" id="UP001066276">
    <property type="component" value="Chromosome 2_2"/>
</dbReference>